<keyword evidence="3" id="KW-1185">Reference proteome</keyword>
<dbReference type="Proteomes" id="UP000274556">
    <property type="component" value="Unassembled WGS sequence"/>
</dbReference>
<sequence>MHRRGCASTWLQGRGASRRHSHAERGSELRGRLQATRPPRRPGGANSLPRSAWECRCDALRRGAVRPSAGEGCTAGGAHPPGCRDAERPGDTPTRSVGASYGGDFSQPDHLAGRGAPTRSHALRGSVDATLCVAGQCGRAPVRDAPPGVRIDLAAGTRSVPATLPRGAWERVTGRLQSTRPPRRPGGANSLPRSAWECRCDALRSNSLPRSAWECRCDALRRGSVRPGAGEGCTAGGAHPPGCRDAERPGDTPTRSVGASYGGDFSQPDHLAGRGRQLAPTLCVGVSMRRSASRVSAAGRR</sequence>
<feature type="region of interest" description="Disordered" evidence="1">
    <location>
        <begin position="231"/>
        <end position="276"/>
    </location>
</feature>
<feature type="region of interest" description="Disordered" evidence="1">
    <location>
        <begin position="1"/>
        <end position="50"/>
    </location>
</feature>
<reference evidence="2 3" key="1">
    <citation type="submission" date="2018-10" db="EMBL/GenBank/DDBJ databases">
        <title>Genomic Encyclopedia of Archaeal and Bacterial Type Strains, Phase II (KMG-II): from individual species to whole genera.</title>
        <authorList>
            <person name="Goeker M."/>
        </authorList>
    </citation>
    <scope>NUCLEOTIDE SEQUENCE [LARGE SCALE GENOMIC DNA]</scope>
    <source>
        <strain evidence="2 3">DSM 235</strain>
    </source>
</reference>
<dbReference type="EMBL" id="RBXL01000001">
    <property type="protein sequence ID" value="RKT45217.1"/>
    <property type="molecule type" value="Genomic_DNA"/>
</dbReference>
<accession>A0A495VA19</accession>
<comment type="caution">
    <text evidence="2">The sequence shown here is derived from an EMBL/GenBank/DDBJ whole genome shotgun (WGS) entry which is preliminary data.</text>
</comment>
<feature type="region of interest" description="Disordered" evidence="1">
    <location>
        <begin position="66"/>
        <end position="120"/>
    </location>
</feature>
<organism evidence="2 3">
    <name type="scientific">Thiocapsa rosea</name>
    <dbReference type="NCBI Taxonomy" id="69360"/>
    <lineage>
        <taxon>Bacteria</taxon>
        <taxon>Pseudomonadati</taxon>
        <taxon>Pseudomonadota</taxon>
        <taxon>Gammaproteobacteria</taxon>
        <taxon>Chromatiales</taxon>
        <taxon>Chromatiaceae</taxon>
        <taxon>Thiocapsa</taxon>
    </lineage>
</organism>
<dbReference type="AlphaFoldDB" id="A0A495VA19"/>
<name>A0A495VA19_9GAMM</name>
<evidence type="ECO:0000313" key="2">
    <source>
        <dbReference type="EMBL" id="RKT45217.1"/>
    </source>
</evidence>
<gene>
    <name evidence="2" type="ORF">BDD21_2636</name>
</gene>
<evidence type="ECO:0000313" key="3">
    <source>
        <dbReference type="Proteomes" id="UP000274556"/>
    </source>
</evidence>
<evidence type="ECO:0000256" key="1">
    <source>
        <dbReference type="SAM" id="MobiDB-lite"/>
    </source>
</evidence>
<proteinExistence type="predicted"/>
<protein>
    <submittedName>
        <fullName evidence="2">Uncharacterized protein</fullName>
    </submittedName>
</protein>